<dbReference type="Gene3D" id="1.20.120.1220">
    <property type="match status" value="1"/>
</dbReference>
<dbReference type="GO" id="GO:0032259">
    <property type="term" value="P:methylation"/>
    <property type="evidence" value="ECO:0007669"/>
    <property type="project" value="UniProtKB-KW"/>
</dbReference>
<reference evidence="5" key="1">
    <citation type="submission" date="2016-06" db="EMBL/GenBank/DDBJ databases">
        <authorList>
            <person name="Varghese N."/>
            <person name="Submissions Spin"/>
        </authorList>
    </citation>
    <scope>NUCLEOTIDE SEQUENCE [LARGE SCALE GENOMIC DNA]</scope>
    <source>
        <strain evidence="5">DSM 43817</strain>
    </source>
</reference>
<dbReference type="GO" id="GO:0008168">
    <property type="term" value="F:methyltransferase activity"/>
    <property type="evidence" value="ECO:0007669"/>
    <property type="project" value="UniProtKB-KW"/>
</dbReference>
<dbReference type="Proteomes" id="UP000198959">
    <property type="component" value="Unassembled WGS sequence"/>
</dbReference>
<evidence type="ECO:0000313" key="5">
    <source>
        <dbReference type="Proteomes" id="UP000198959"/>
    </source>
</evidence>
<evidence type="ECO:0000256" key="1">
    <source>
        <dbReference type="ARBA" id="ARBA00005801"/>
    </source>
</evidence>
<dbReference type="STRING" id="145854.GA0074692_5707"/>
<feature type="transmembrane region" description="Helical" evidence="2">
    <location>
        <begin position="70"/>
        <end position="90"/>
    </location>
</feature>
<gene>
    <name evidence="4" type="ORF">GA0074692_5707</name>
</gene>
<feature type="transmembrane region" description="Helical" evidence="2">
    <location>
        <begin position="151"/>
        <end position="175"/>
    </location>
</feature>
<dbReference type="InterPro" id="IPR050882">
    <property type="entry name" value="Prepilin_peptidase/N-MTase"/>
</dbReference>
<keyword evidence="5" id="KW-1185">Reference proteome</keyword>
<feature type="transmembrane region" description="Helical" evidence="2">
    <location>
        <begin position="123"/>
        <end position="145"/>
    </location>
</feature>
<keyword evidence="2" id="KW-0812">Transmembrane</keyword>
<dbReference type="AlphaFoldDB" id="A0A1C6TFK6"/>
<dbReference type="Pfam" id="PF01478">
    <property type="entry name" value="Peptidase_A24"/>
    <property type="match status" value="1"/>
</dbReference>
<feature type="domain" description="Prepilin type IV endopeptidase peptidase" evidence="3">
    <location>
        <begin position="101"/>
        <end position="198"/>
    </location>
</feature>
<dbReference type="GO" id="GO:0005886">
    <property type="term" value="C:plasma membrane"/>
    <property type="evidence" value="ECO:0007669"/>
    <property type="project" value="TreeGrafter"/>
</dbReference>
<dbReference type="EMBL" id="FMHW01000002">
    <property type="protein sequence ID" value="SCL40265.1"/>
    <property type="molecule type" value="Genomic_DNA"/>
</dbReference>
<proteinExistence type="inferred from homology"/>
<name>A0A1C6TFK6_9ACTN</name>
<keyword evidence="2" id="KW-0472">Membrane</keyword>
<evidence type="ECO:0000313" key="4">
    <source>
        <dbReference type="EMBL" id="SCL40265.1"/>
    </source>
</evidence>
<keyword evidence="4" id="KW-0808">Transferase</keyword>
<keyword evidence="2" id="KW-1133">Transmembrane helix</keyword>
<protein>
    <submittedName>
        <fullName evidence="4">Leader peptidase (Prepilin peptidase) / N-methyltransferase</fullName>
    </submittedName>
</protein>
<evidence type="ECO:0000259" key="3">
    <source>
        <dbReference type="Pfam" id="PF01478"/>
    </source>
</evidence>
<dbReference type="PANTHER" id="PTHR30487:SF0">
    <property type="entry name" value="PREPILIN LEADER PEPTIDASE_N-METHYLTRANSFERASE-RELATED"/>
    <property type="match status" value="1"/>
</dbReference>
<dbReference type="InterPro" id="IPR000045">
    <property type="entry name" value="Prepilin_IV_endopep_pep"/>
</dbReference>
<dbReference type="GO" id="GO:0006465">
    <property type="term" value="P:signal peptide processing"/>
    <property type="evidence" value="ECO:0007669"/>
    <property type="project" value="TreeGrafter"/>
</dbReference>
<dbReference type="GO" id="GO:0004190">
    <property type="term" value="F:aspartic-type endopeptidase activity"/>
    <property type="evidence" value="ECO:0007669"/>
    <property type="project" value="TreeGrafter"/>
</dbReference>
<organism evidence="4 5">
    <name type="scientific">Micromonospora pallida</name>
    <dbReference type="NCBI Taxonomy" id="145854"/>
    <lineage>
        <taxon>Bacteria</taxon>
        <taxon>Bacillati</taxon>
        <taxon>Actinomycetota</taxon>
        <taxon>Actinomycetes</taxon>
        <taxon>Micromonosporales</taxon>
        <taxon>Micromonosporaceae</taxon>
        <taxon>Micromonospora</taxon>
    </lineage>
</organism>
<sequence>MLVGVGGLGVGAAAVGCGVVGVLLPTVGYRLAVPYGEPSRTTCATCGVPLRSGTAGWLARRCDRGHRLGVPWWVTASLAALAGALLGAALGAVAVLPVFLALAVLGVLLAVIDVACHRLPDSLALPALTVTPVLLGVVALTTGQWADWRRGLLGCLAVGLVLTGLVLLPGGGFGFGDAKVGALLGWYLGWLSWDTVILGLVLPWALNVPVLLALLAARRVRWRTKLPFGPALLGGALLSVLVTTG</sequence>
<feature type="transmembrane region" description="Helical" evidence="2">
    <location>
        <begin position="12"/>
        <end position="32"/>
    </location>
</feature>
<dbReference type="PANTHER" id="PTHR30487">
    <property type="entry name" value="TYPE 4 PREPILIN-LIKE PROTEINS LEADER PEPTIDE-PROCESSING ENZYME"/>
    <property type="match status" value="1"/>
</dbReference>
<feature type="transmembrane region" description="Helical" evidence="2">
    <location>
        <begin position="96"/>
        <end position="116"/>
    </location>
</feature>
<evidence type="ECO:0000256" key="2">
    <source>
        <dbReference type="SAM" id="Phobius"/>
    </source>
</evidence>
<accession>A0A1C6TFK6</accession>
<keyword evidence="4" id="KW-0489">Methyltransferase</keyword>
<feature type="transmembrane region" description="Helical" evidence="2">
    <location>
        <begin position="187"/>
        <end position="206"/>
    </location>
</feature>
<dbReference type="OrthoDB" id="2087435at2"/>
<comment type="similarity">
    <text evidence="1">Belongs to the peptidase A24 family.</text>
</comment>